<evidence type="ECO:0008006" key="4">
    <source>
        <dbReference type="Google" id="ProtNLM"/>
    </source>
</evidence>
<accession>A0A3P1VGG1</accession>
<feature type="transmembrane region" description="Helical" evidence="1">
    <location>
        <begin position="297"/>
        <end position="316"/>
    </location>
</feature>
<feature type="transmembrane region" description="Helical" evidence="1">
    <location>
        <begin position="60"/>
        <end position="77"/>
    </location>
</feature>
<keyword evidence="1" id="KW-1133">Transmembrane helix</keyword>
<evidence type="ECO:0000313" key="2">
    <source>
        <dbReference type="EMBL" id="RRD32736.1"/>
    </source>
</evidence>
<dbReference type="EMBL" id="RQZA01000001">
    <property type="protein sequence ID" value="RRD32736.1"/>
    <property type="molecule type" value="Genomic_DNA"/>
</dbReference>
<feature type="transmembrane region" description="Helical" evidence="1">
    <location>
        <begin position="217"/>
        <end position="236"/>
    </location>
</feature>
<dbReference type="AlphaFoldDB" id="A0A3P1VGG1"/>
<reference evidence="2 3" key="1">
    <citation type="submission" date="2018-11" db="EMBL/GenBank/DDBJ databases">
        <title>Genomes From Bacteria Associated with the Canine Oral Cavity: a Test Case for Automated Genome-Based Taxonomic Assignment.</title>
        <authorList>
            <person name="Coil D.A."/>
            <person name="Jospin G."/>
            <person name="Darling A.E."/>
            <person name="Wallis C."/>
            <person name="Davis I.J."/>
            <person name="Harris S."/>
            <person name="Eisen J.A."/>
            <person name="Holcombe L.J."/>
            <person name="O'Flynn C."/>
        </authorList>
    </citation>
    <scope>NUCLEOTIDE SEQUENCE [LARGE SCALE GENOMIC DNA]</scope>
    <source>
        <strain evidence="2 3">OH4621_COT-116</strain>
    </source>
</reference>
<comment type="caution">
    <text evidence="2">The sequence shown here is derived from an EMBL/GenBank/DDBJ whole genome shotgun (WGS) entry which is preliminary data.</text>
</comment>
<feature type="transmembrane region" description="Helical" evidence="1">
    <location>
        <begin position="36"/>
        <end position="53"/>
    </location>
</feature>
<keyword evidence="1" id="KW-0812">Transmembrane</keyword>
<dbReference type="Proteomes" id="UP000281771">
    <property type="component" value="Unassembled WGS sequence"/>
</dbReference>
<organism evidence="2 3">
    <name type="scientific">Streptococcus minor</name>
    <dbReference type="NCBI Taxonomy" id="229549"/>
    <lineage>
        <taxon>Bacteria</taxon>
        <taxon>Bacillati</taxon>
        <taxon>Bacillota</taxon>
        <taxon>Bacilli</taxon>
        <taxon>Lactobacillales</taxon>
        <taxon>Streptococcaceae</taxon>
        <taxon>Streptococcus</taxon>
    </lineage>
</organism>
<name>A0A3P1VGG1_9STRE</name>
<evidence type="ECO:0000313" key="3">
    <source>
        <dbReference type="Proteomes" id="UP000281771"/>
    </source>
</evidence>
<keyword evidence="1" id="KW-0472">Membrane</keyword>
<keyword evidence="3" id="KW-1185">Reference proteome</keyword>
<protein>
    <recommendedName>
        <fullName evidence="4">DUF4153 domain-containing protein</fullName>
    </recommendedName>
</protein>
<feature type="transmembrane region" description="Helical" evidence="1">
    <location>
        <begin position="121"/>
        <end position="144"/>
    </location>
</feature>
<feature type="transmembrane region" description="Helical" evidence="1">
    <location>
        <begin position="12"/>
        <end position="30"/>
    </location>
</feature>
<feature type="transmembrane region" description="Helical" evidence="1">
    <location>
        <begin position="83"/>
        <end position="100"/>
    </location>
</feature>
<feature type="transmembrane region" description="Helical" evidence="1">
    <location>
        <begin position="242"/>
        <end position="261"/>
    </location>
</feature>
<evidence type="ECO:0000256" key="1">
    <source>
        <dbReference type="SAM" id="Phobius"/>
    </source>
</evidence>
<proteinExistence type="predicted"/>
<gene>
    <name evidence="2" type="ORF">EII38_00090</name>
</gene>
<feature type="transmembrane region" description="Helical" evidence="1">
    <location>
        <begin position="323"/>
        <end position="340"/>
    </location>
</feature>
<sequence>MKQENKVDIAKQVYLIFGLVLFAFANVFLFDNKEGIGFSVFSTITLLTIGLLSKRPILRILGIVSYLVNVIVAIFGFNYLGWLTGVQAIELIFIVWYLYPKDSFLKTDITDKFTYRFRWQQLLLTGAFSLGIYIVFNIANTLWAGSFLEYGGNTALIFGIQYFLYTFLEKSRANEASFVSKLEESSKMMEEIKANTMFNPLDPAKKRVLPDLATDNFVKMAAIWLVVMDLSILSYIIKPNDIGFGIGAFFVLLSIVVSLFVKTVEKKEDVFSVIYHKIRPIQPVFFIILLIANAHKFSYSAAYALLFAIAYFVWAINKINMKTLLTVTILIYFFPVLGYISNPFRLGAKDVPAAFKMIVDKGQVDYFNFGSWFDFPYNSWDDDYSYPDNLEEEVKYFSEEIILYEDYEVAYSGIWNGDDYDLTISLESDNSIFVEAYGTYQELIIKDLASQYASMKDLDPYDGEKRIDDYYLMGTISSNYGTYSIYLQMDEDWLQAYKADSSSVTYKFYIIGSEVDLKDISGINI</sequence>